<evidence type="ECO:0000313" key="10">
    <source>
        <dbReference type="Proteomes" id="UP000316008"/>
    </source>
</evidence>
<feature type="domain" description="ATP synthase F1 complex delta/epsilon subunit N-terminal" evidence="8">
    <location>
        <begin position="1"/>
        <end position="95"/>
    </location>
</feature>
<dbReference type="Pfam" id="PF02823">
    <property type="entry name" value="ATP-synt_DE_N"/>
    <property type="match status" value="1"/>
</dbReference>
<comment type="similarity">
    <text evidence="3">Belongs to the ATPase epsilon chain family.</text>
</comment>
<organism evidence="9 10">
    <name type="scientific">Fluviicola chungangensis</name>
    <dbReference type="NCBI Taxonomy" id="2597671"/>
    <lineage>
        <taxon>Bacteria</taxon>
        <taxon>Pseudomonadati</taxon>
        <taxon>Bacteroidota</taxon>
        <taxon>Flavobacteriia</taxon>
        <taxon>Flavobacteriales</taxon>
        <taxon>Crocinitomicaceae</taxon>
        <taxon>Fluviicola</taxon>
    </lineage>
</organism>
<accession>A0A556MNY4</accession>
<dbReference type="AlphaFoldDB" id="A0A556MNY4"/>
<dbReference type="SUPFAM" id="SSF51344">
    <property type="entry name" value="Epsilon subunit of F1F0-ATP synthase N-terminal domain"/>
    <property type="match status" value="1"/>
</dbReference>
<evidence type="ECO:0000256" key="5">
    <source>
        <dbReference type="ARBA" id="ARBA00023065"/>
    </source>
</evidence>
<dbReference type="RefSeq" id="WP_144333935.1">
    <property type="nucleotide sequence ID" value="NZ_VLPL01000007.1"/>
</dbReference>
<name>A0A556MNY4_9FLAO</name>
<evidence type="ECO:0000256" key="2">
    <source>
        <dbReference type="ARBA" id="ARBA00004184"/>
    </source>
</evidence>
<keyword evidence="7" id="KW-0139">CF(1)</keyword>
<keyword evidence="10" id="KW-1185">Reference proteome</keyword>
<dbReference type="InterPro" id="IPR036771">
    <property type="entry name" value="ATPsynth_dsu/esu_N"/>
</dbReference>
<comment type="subcellular location">
    <subcellularLocation>
        <location evidence="2">Endomembrane system</location>
        <topology evidence="2">Peripheral membrane protein</topology>
    </subcellularLocation>
</comment>
<dbReference type="GO" id="GO:0045259">
    <property type="term" value="C:proton-transporting ATP synthase complex"/>
    <property type="evidence" value="ECO:0007669"/>
    <property type="project" value="UniProtKB-KW"/>
</dbReference>
<evidence type="ECO:0000256" key="7">
    <source>
        <dbReference type="ARBA" id="ARBA00023196"/>
    </source>
</evidence>
<keyword evidence="5" id="KW-0406">Ion transport</keyword>
<comment type="function">
    <text evidence="1">Produces ATP from ADP in the presence of a proton gradient across the membrane.</text>
</comment>
<evidence type="ECO:0000256" key="6">
    <source>
        <dbReference type="ARBA" id="ARBA00023136"/>
    </source>
</evidence>
<gene>
    <name evidence="9" type="ORF">FO442_14570</name>
</gene>
<keyword evidence="6" id="KW-0472">Membrane</keyword>
<evidence type="ECO:0000256" key="3">
    <source>
        <dbReference type="ARBA" id="ARBA00005712"/>
    </source>
</evidence>
<keyword evidence="7" id="KW-0066">ATP synthesis</keyword>
<evidence type="ECO:0000259" key="8">
    <source>
        <dbReference type="Pfam" id="PF02823"/>
    </source>
</evidence>
<dbReference type="CDD" id="cd12152">
    <property type="entry name" value="F1-ATPase_delta"/>
    <property type="match status" value="1"/>
</dbReference>
<dbReference type="EMBL" id="VLPL01000007">
    <property type="protein sequence ID" value="TSJ41677.1"/>
    <property type="molecule type" value="Genomic_DNA"/>
</dbReference>
<dbReference type="GO" id="GO:0012505">
    <property type="term" value="C:endomembrane system"/>
    <property type="evidence" value="ECO:0007669"/>
    <property type="project" value="UniProtKB-SubCell"/>
</dbReference>
<sequence>MQLEIITPETLIYKGEATAVQLPGLDGSFQVLNNHAPIISGLSAGTIKVDLVEALKITPKTNPNITAENHGKIIHVAIKGGVVEMQNNKIIVLAE</sequence>
<evidence type="ECO:0000313" key="9">
    <source>
        <dbReference type="EMBL" id="TSJ41677.1"/>
    </source>
</evidence>
<dbReference type="Proteomes" id="UP000316008">
    <property type="component" value="Unassembled WGS sequence"/>
</dbReference>
<keyword evidence="4" id="KW-0813">Transport</keyword>
<dbReference type="OrthoDB" id="5294255at2"/>
<reference evidence="9 10" key="1">
    <citation type="submission" date="2019-07" db="EMBL/GenBank/DDBJ databases">
        <authorList>
            <person name="Huq M.A."/>
        </authorList>
    </citation>
    <scope>NUCLEOTIDE SEQUENCE [LARGE SCALE GENOMIC DNA]</scope>
    <source>
        <strain evidence="9 10">MAH-3</strain>
    </source>
</reference>
<comment type="caution">
    <text evidence="9">The sequence shown here is derived from an EMBL/GenBank/DDBJ whole genome shotgun (WGS) entry which is preliminary data.</text>
</comment>
<proteinExistence type="inferred from homology"/>
<dbReference type="InterPro" id="IPR001469">
    <property type="entry name" value="ATP_synth_F1_dsu/esu"/>
</dbReference>
<evidence type="ECO:0000256" key="4">
    <source>
        <dbReference type="ARBA" id="ARBA00022448"/>
    </source>
</evidence>
<dbReference type="Gene3D" id="2.60.15.10">
    <property type="entry name" value="F0F1 ATP synthase delta/epsilon subunit, N-terminal"/>
    <property type="match status" value="1"/>
</dbReference>
<protein>
    <submittedName>
        <fullName evidence="9">F0F1 ATP synthase subunit epsilon</fullName>
    </submittedName>
</protein>
<dbReference type="InterPro" id="IPR020546">
    <property type="entry name" value="ATP_synth_F1_dsu/esu_N"/>
</dbReference>
<evidence type="ECO:0000256" key="1">
    <source>
        <dbReference type="ARBA" id="ARBA00003543"/>
    </source>
</evidence>
<dbReference type="GO" id="GO:0046933">
    <property type="term" value="F:proton-transporting ATP synthase activity, rotational mechanism"/>
    <property type="evidence" value="ECO:0007669"/>
    <property type="project" value="InterPro"/>
</dbReference>